<dbReference type="PANTHER" id="PTHR23139">
    <property type="entry name" value="RNA-BINDING PROTEIN"/>
    <property type="match status" value="1"/>
</dbReference>
<dbReference type="AlphaFoldDB" id="A0AB34INU9"/>
<keyword evidence="8" id="KW-1185">Reference proteome</keyword>
<dbReference type="GO" id="GO:0003723">
    <property type="term" value="F:RNA binding"/>
    <property type="evidence" value="ECO:0007669"/>
    <property type="project" value="UniProtKB-UniRule"/>
</dbReference>
<dbReference type="SMART" id="SM00360">
    <property type="entry name" value="RRM"/>
    <property type="match status" value="3"/>
</dbReference>
<evidence type="ECO:0000313" key="8">
    <source>
        <dbReference type="Proteomes" id="UP001515480"/>
    </source>
</evidence>
<keyword evidence="3" id="KW-0508">mRNA splicing</keyword>
<dbReference type="Gene3D" id="3.30.70.330">
    <property type="match status" value="3"/>
</dbReference>
<feature type="domain" description="RRM" evidence="6">
    <location>
        <begin position="326"/>
        <end position="411"/>
    </location>
</feature>
<dbReference type="Pfam" id="PF00076">
    <property type="entry name" value="RRM_1"/>
    <property type="match status" value="1"/>
</dbReference>
<feature type="domain" description="RRM" evidence="6">
    <location>
        <begin position="173"/>
        <end position="258"/>
    </location>
</feature>
<protein>
    <recommendedName>
        <fullName evidence="6">RRM domain-containing protein</fullName>
    </recommendedName>
</protein>
<name>A0AB34INU9_PRYPA</name>
<organism evidence="7 8">
    <name type="scientific">Prymnesium parvum</name>
    <name type="common">Toxic golden alga</name>
    <dbReference type="NCBI Taxonomy" id="97485"/>
    <lineage>
        <taxon>Eukaryota</taxon>
        <taxon>Haptista</taxon>
        <taxon>Haptophyta</taxon>
        <taxon>Prymnesiophyceae</taxon>
        <taxon>Prymnesiales</taxon>
        <taxon>Prymnesiaceae</taxon>
        <taxon>Prymnesium</taxon>
    </lineage>
</organism>
<dbReference type="GO" id="GO:0008380">
    <property type="term" value="P:RNA splicing"/>
    <property type="evidence" value="ECO:0007669"/>
    <property type="project" value="UniProtKB-KW"/>
</dbReference>
<reference evidence="7 8" key="1">
    <citation type="journal article" date="2024" name="Science">
        <title>Giant polyketide synthase enzymes in the biosynthesis of giant marine polyether toxins.</title>
        <authorList>
            <person name="Fallon T.R."/>
            <person name="Shende V.V."/>
            <person name="Wierzbicki I.H."/>
            <person name="Pendleton A.L."/>
            <person name="Watervoot N.F."/>
            <person name="Auber R.P."/>
            <person name="Gonzalez D.J."/>
            <person name="Wisecaver J.H."/>
            <person name="Moore B.S."/>
        </authorList>
    </citation>
    <scope>NUCLEOTIDE SEQUENCE [LARGE SCALE GENOMIC DNA]</scope>
    <source>
        <strain evidence="7 8">12B1</strain>
    </source>
</reference>
<dbReference type="InterPro" id="IPR012677">
    <property type="entry name" value="Nucleotide-bd_a/b_plait_sf"/>
</dbReference>
<dbReference type="EMBL" id="JBGBPQ010000022">
    <property type="protein sequence ID" value="KAL1502978.1"/>
    <property type="molecule type" value="Genomic_DNA"/>
</dbReference>
<accession>A0AB34INU9</accession>
<dbReference type="InterPro" id="IPR000504">
    <property type="entry name" value="RRM_dom"/>
</dbReference>
<evidence type="ECO:0000313" key="7">
    <source>
        <dbReference type="EMBL" id="KAL1502978.1"/>
    </source>
</evidence>
<evidence type="ECO:0000256" key="4">
    <source>
        <dbReference type="PROSITE-ProRule" id="PRU00176"/>
    </source>
</evidence>
<evidence type="ECO:0000256" key="5">
    <source>
        <dbReference type="SAM" id="MobiDB-lite"/>
    </source>
</evidence>
<feature type="domain" description="RRM" evidence="6">
    <location>
        <begin position="443"/>
        <end position="527"/>
    </location>
</feature>
<feature type="compositionally biased region" description="Basic and acidic residues" evidence="5">
    <location>
        <begin position="1"/>
        <end position="43"/>
    </location>
</feature>
<dbReference type="InterPro" id="IPR035979">
    <property type="entry name" value="RBD_domain_sf"/>
</dbReference>
<proteinExistence type="predicted"/>
<evidence type="ECO:0000259" key="6">
    <source>
        <dbReference type="PROSITE" id="PS50102"/>
    </source>
</evidence>
<comment type="caution">
    <text evidence="7">The sequence shown here is derived from an EMBL/GenBank/DDBJ whole genome shotgun (WGS) entry which is preliminary data.</text>
</comment>
<evidence type="ECO:0000256" key="2">
    <source>
        <dbReference type="ARBA" id="ARBA00022884"/>
    </source>
</evidence>
<dbReference type="SUPFAM" id="SSF54928">
    <property type="entry name" value="RNA-binding domain, RBD"/>
    <property type="match status" value="3"/>
</dbReference>
<feature type="compositionally biased region" description="Basic residues" evidence="5">
    <location>
        <begin position="82"/>
        <end position="105"/>
    </location>
</feature>
<feature type="compositionally biased region" description="Basic and acidic residues" evidence="5">
    <location>
        <begin position="49"/>
        <end position="58"/>
    </location>
</feature>
<keyword evidence="2 4" id="KW-0694">RNA-binding</keyword>
<keyword evidence="1" id="KW-0507">mRNA processing</keyword>
<dbReference type="GO" id="GO:0006397">
    <property type="term" value="P:mRNA processing"/>
    <property type="evidence" value="ECO:0007669"/>
    <property type="project" value="UniProtKB-KW"/>
</dbReference>
<evidence type="ECO:0000256" key="3">
    <source>
        <dbReference type="ARBA" id="ARBA00023187"/>
    </source>
</evidence>
<sequence length="532" mass="57855">MERGGSGGRRDDRRDERGRDERGRDDRGRDDRGRDDRGRDDRGRRGRDPRREAEERLARGGLLCDDIGEANGEAAPPERGRERRRSPRRYSRSPRRRSRSPRRYSRSWSRSRSPRRRERKKKWDDTGEAAGGESQQALVATMMLAQANQQAALSMGVSPGMMAPVQMAGRKQRELYVGNLTAGVVTGEMLKDFFTSILTQCPGYSPKMGPPVAVVQLSGEGKFAFVEFRDELMAVTALQLDKKVELAGRALNVGRPAGYTPSPAVPMPHPLPLPPGFAPSTDPSTTAAIAGMLATNSPAATTPDPSQGLAELLRAQAAAPVGRKQRELYVGNLPVGMVTPQTLKDLFTAPLRTMPGFDESLGPPVTNCDLSADGKFAFVEFRDEPITSIALTLFDKTELCGRTLNVGRPRGYVAPGEQPAAPLLPGLAALTQPPAQPAAPPSTCLRLEGLITDSMLSDDEYEDVLDDIKQECERSGAVADIKIPREGPLKGACFVRFAELAGAAKARESLHMRQFDGNTVTAKFITADQMPP</sequence>
<gene>
    <name evidence="7" type="ORF">AB1Y20_011048</name>
</gene>
<dbReference type="Proteomes" id="UP001515480">
    <property type="component" value="Unassembled WGS sequence"/>
</dbReference>
<dbReference type="CDD" id="cd12232">
    <property type="entry name" value="RRM3_U2AF65"/>
    <property type="match status" value="1"/>
</dbReference>
<feature type="region of interest" description="Disordered" evidence="5">
    <location>
        <begin position="1"/>
        <end position="131"/>
    </location>
</feature>
<evidence type="ECO:0000256" key="1">
    <source>
        <dbReference type="ARBA" id="ARBA00022664"/>
    </source>
</evidence>
<dbReference type="PROSITE" id="PS50102">
    <property type="entry name" value="RRM"/>
    <property type="match status" value="3"/>
</dbReference>